<dbReference type="FunFam" id="2.60.40.10:FF:000032">
    <property type="entry name" value="palladin isoform X1"/>
    <property type="match status" value="1"/>
</dbReference>
<organism evidence="6 7">
    <name type="scientific">Fukomys damarensis</name>
    <name type="common">Damaraland mole rat</name>
    <name type="synonym">Cryptomys damarensis</name>
    <dbReference type="NCBI Taxonomy" id="885580"/>
    <lineage>
        <taxon>Eukaryota</taxon>
        <taxon>Metazoa</taxon>
        <taxon>Chordata</taxon>
        <taxon>Craniata</taxon>
        <taxon>Vertebrata</taxon>
        <taxon>Euteleostomi</taxon>
        <taxon>Mammalia</taxon>
        <taxon>Eutheria</taxon>
        <taxon>Euarchontoglires</taxon>
        <taxon>Glires</taxon>
        <taxon>Rodentia</taxon>
        <taxon>Hystricomorpha</taxon>
        <taxon>Bathyergidae</taxon>
        <taxon>Fukomys</taxon>
    </lineage>
</organism>
<evidence type="ECO:0000256" key="1">
    <source>
        <dbReference type="ARBA" id="ARBA00022729"/>
    </source>
</evidence>
<evidence type="ECO:0000256" key="3">
    <source>
        <dbReference type="ARBA" id="ARBA00023157"/>
    </source>
</evidence>
<dbReference type="GO" id="GO:0020037">
    <property type="term" value="F:heme binding"/>
    <property type="evidence" value="ECO:0007669"/>
    <property type="project" value="InterPro"/>
</dbReference>
<keyword evidence="1" id="KW-0732">Signal</keyword>
<dbReference type="SMART" id="SM00408">
    <property type="entry name" value="IGc2"/>
    <property type="match status" value="1"/>
</dbReference>
<feature type="domain" description="Ig-like" evidence="5">
    <location>
        <begin position="47"/>
        <end position="131"/>
    </location>
</feature>
<keyword evidence="3" id="KW-1015">Disulfide bond</keyword>
<dbReference type="SMART" id="SM00409">
    <property type="entry name" value="IG"/>
    <property type="match status" value="1"/>
</dbReference>
<dbReference type="eggNOG" id="KOG2408">
    <property type="taxonomic scope" value="Eukaryota"/>
</dbReference>
<keyword evidence="4" id="KW-0393">Immunoglobulin domain</keyword>
<dbReference type="InterPro" id="IPR037120">
    <property type="entry name" value="Haem_peroxidase_sf_animal"/>
</dbReference>
<reference evidence="6 7" key="1">
    <citation type="submission" date="2013-11" db="EMBL/GenBank/DDBJ databases">
        <title>The Damaraland mole rat (Fukomys damarensis) genome and evolution of African mole rats.</title>
        <authorList>
            <person name="Gladyshev V.N."/>
            <person name="Fang X."/>
        </authorList>
    </citation>
    <scope>NUCLEOTIDE SEQUENCE [LARGE SCALE GENOMIC DNA]</scope>
    <source>
        <tissue evidence="6">Liver</tissue>
    </source>
</reference>
<sequence>MFDDGTLMIQNTRESDQSVYQCMATNSAGEAKTQNAILRYSSPPARPSFVTQPQDTDVLIGTSTTLGCVATGHPHPHITWTRSNREALDGSRQVVTSSGLRLQNISLEDHGGFTCHASNNHGSVQATANINVQEFRYDDPVSSSQRGNISNLSRCTACRHQPNCSDLCFHRRYLTHDGTCNNLQRPTWGASLTAFLRLLPPAYENGLDSPRGAGRFYRHPRPRVHSHVHAVGPVFSPRPGPRGVDAEHRQLLRRAAVQLGLQERPSLPPHGNPPWRPPGHACELHVLCTLQSRVWQRHHILDDEFGPCTRADQPAHS</sequence>
<dbReference type="SUPFAM" id="SSF48726">
    <property type="entry name" value="Immunoglobulin"/>
    <property type="match status" value="2"/>
</dbReference>
<evidence type="ECO:0000256" key="2">
    <source>
        <dbReference type="ARBA" id="ARBA00022737"/>
    </source>
</evidence>
<dbReference type="Proteomes" id="UP000028990">
    <property type="component" value="Unassembled WGS sequence"/>
</dbReference>
<dbReference type="AlphaFoldDB" id="A0A091DS56"/>
<dbReference type="InterPro" id="IPR036179">
    <property type="entry name" value="Ig-like_dom_sf"/>
</dbReference>
<evidence type="ECO:0000313" key="6">
    <source>
        <dbReference type="EMBL" id="KFO33932.1"/>
    </source>
</evidence>
<dbReference type="PANTHER" id="PTHR12231">
    <property type="entry name" value="CTX-RELATED TYPE I TRANSMEMBRANE PROTEIN"/>
    <property type="match status" value="1"/>
</dbReference>
<proteinExistence type="predicted"/>
<accession>A0A091DS56</accession>
<dbReference type="EMBL" id="KN122040">
    <property type="protein sequence ID" value="KFO33932.1"/>
    <property type="molecule type" value="Genomic_DNA"/>
</dbReference>
<dbReference type="Pfam" id="PF03098">
    <property type="entry name" value="An_peroxidase"/>
    <property type="match status" value="1"/>
</dbReference>
<dbReference type="InterPro" id="IPR013098">
    <property type="entry name" value="Ig_I-set"/>
</dbReference>
<evidence type="ECO:0000313" key="7">
    <source>
        <dbReference type="Proteomes" id="UP000028990"/>
    </source>
</evidence>
<dbReference type="PANTHER" id="PTHR12231:SF253">
    <property type="entry name" value="DPR-INTERACTING PROTEIN ETA, ISOFORM B-RELATED"/>
    <property type="match status" value="1"/>
</dbReference>
<dbReference type="InterPro" id="IPR010255">
    <property type="entry name" value="Haem_peroxidase_sf"/>
</dbReference>
<evidence type="ECO:0000259" key="5">
    <source>
        <dbReference type="PROSITE" id="PS50835"/>
    </source>
</evidence>
<gene>
    <name evidence="6" type="ORF">H920_04666</name>
</gene>
<dbReference type="SUPFAM" id="SSF48113">
    <property type="entry name" value="Heme-dependent peroxidases"/>
    <property type="match status" value="1"/>
</dbReference>
<dbReference type="GO" id="GO:0004601">
    <property type="term" value="F:peroxidase activity"/>
    <property type="evidence" value="ECO:0007669"/>
    <property type="project" value="InterPro"/>
</dbReference>
<dbReference type="InterPro" id="IPR013783">
    <property type="entry name" value="Ig-like_fold"/>
</dbReference>
<dbReference type="PROSITE" id="PS50835">
    <property type="entry name" value="IG_LIKE"/>
    <property type="match status" value="1"/>
</dbReference>
<keyword evidence="2" id="KW-0677">Repeat</keyword>
<keyword evidence="7" id="KW-1185">Reference proteome</keyword>
<dbReference type="InterPro" id="IPR007110">
    <property type="entry name" value="Ig-like_dom"/>
</dbReference>
<dbReference type="Gene3D" id="1.10.640.10">
    <property type="entry name" value="Haem peroxidase domain superfamily, animal type"/>
    <property type="match status" value="1"/>
</dbReference>
<dbReference type="Pfam" id="PF07679">
    <property type="entry name" value="I-set"/>
    <property type="match status" value="1"/>
</dbReference>
<dbReference type="InterPro" id="IPR019791">
    <property type="entry name" value="Haem_peroxidase_animal"/>
</dbReference>
<dbReference type="PROSITE" id="PS50292">
    <property type="entry name" value="PEROXIDASE_3"/>
    <property type="match status" value="1"/>
</dbReference>
<protein>
    <submittedName>
        <fullName evidence="6">Peroxidasin-like protein</fullName>
    </submittedName>
</protein>
<dbReference type="InterPro" id="IPR051170">
    <property type="entry name" value="Neural/epithelial_adhesion"/>
</dbReference>
<evidence type="ECO:0000256" key="4">
    <source>
        <dbReference type="ARBA" id="ARBA00023319"/>
    </source>
</evidence>
<dbReference type="InterPro" id="IPR003599">
    <property type="entry name" value="Ig_sub"/>
</dbReference>
<name>A0A091DS56_FUKDA</name>
<dbReference type="Gene3D" id="2.60.40.10">
    <property type="entry name" value="Immunoglobulins"/>
    <property type="match status" value="2"/>
</dbReference>
<dbReference type="InterPro" id="IPR003598">
    <property type="entry name" value="Ig_sub2"/>
</dbReference>
<dbReference type="GO" id="GO:0006979">
    <property type="term" value="P:response to oxidative stress"/>
    <property type="evidence" value="ECO:0007669"/>
    <property type="project" value="InterPro"/>
</dbReference>